<protein>
    <recommendedName>
        <fullName evidence="5">Lipoprotein</fullName>
    </recommendedName>
</protein>
<feature type="compositionally biased region" description="Basic and acidic residues" evidence="1">
    <location>
        <begin position="25"/>
        <end position="38"/>
    </location>
</feature>
<feature type="signal peptide" evidence="2">
    <location>
        <begin position="1"/>
        <end position="21"/>
    </location>
</feature>
<accession>A0A0B5AYA7</accession>
<keyword evidence="2" id="KW-0732">Signal</keyword>
<reference evidence="3 4" key="1">
    <citation type="submission" date="2014-08" db="EMBL/GenBank/DDBJ databases">
        <title>Complete genome of a marine bacteria Jeotgalibacillus malaysiensis.</title>
        <authorList>
            <person name="Yaakop A.S."/>
            <person name="Chan K.-G."/>
            <person name="Goh K.M."/>
        </authorList>
    </citation>
    <scope>NUCLEOTIDE SEQUENCE [LARGE SCALE GENOMIC DNA]</scope>
    <source>
        <strain evidence="3 4">D5</strain>
        <plasmid evidence="4">Plasmid</plasmid>
    </source>
</reference>
<geneLocation type="plasmid" evidence="4"/>
<evidence type="ECO:0008006" key="5">
    <source>
        <dbReference type="Google" id="ProtNLM"/>
    </source>
</evidence>
<name>A0A0B5AYA7_9BACL</name>
<dbReference type="PROSITE" id="PS51257">
    <property type="entry name" value="PROKAR_LIPOPROTEIN"/>
    <property type="match status" value="1"/>
</dbReference>
<keyword evidence="4" id="KW-1185">Reference proteome</keyword>
<evidence type="ECO:0000313" key="3">
    <source>
        <dbReference type="EMBL" id="AJD93657.1"/>
    </source>
</evidence>
<proteinExistence type="predicted"/>
<feature type="chain" id="PRO_5002098748" description="Lipoprotein" evidence="2">
    <location>
        <begin position="22"/>
        <end position="161"/>
    </location>
</feature>
<dbReference type="EMBL" id="CP009417">
    <property type="protein sequence ID" value="AJD93657.1"/>
    <property type="molecule type" value="Genomic_DNA"/>
</dbReference>
<dbReference type="BioCyc" id="JESP1508404:G14D9-13663-MONOMER"/>
<dbReference type="AlphaFoldDB" id="A0A0B5AYA7"/>
<organism evidence="3 4">
    <name type="scientific">Jeotgalibacillus malaysiensis</name>
    <dbReference type="NCBI Taxonomy" id="1508404"/>
    <lineage>
        <taxon>Bacteria</taxon>
        <taxon>Bacillati</taxon>
        <taxon>Bacillota</taxon>
        <taxon>Bacilli</taxon>
        <taxon>Bacillales</taxon>
        <taxon>Caryophanaceae</taxon>
        <taxon>Jeotgalibacillus</taxon>
    </lineage>
</organism>
<evidence type="ECO:0000256" key="2">
    <source>
        <dbReference type="SAM" id="SignalP"/>
    </source>
</evidence>
<dbReference type="HOGENOM" id="CLU_1641489_0_0_9"/>
<sequence>MKTKSLLVASAIVLTASMLGACTTKQEKEPEVKEEVVKETPVTVSEPQTKEVEEEMEDSMMPPVPTAQELTNVMKTYDSYSEYQGKLDEVGLTEPDHVVKDVALAGDGVNEYKADIYFYEASDGYFAIYVQGDTIIKELPESIGMNTWTNEDAEAFIADKK</sequence>
<gene>
    <name evidence="3" type="ORF">JMA_43400</name>
</gene>
<dbReference type="KEGG" id="jeo:JMA_43400"/>
<keyword evidence="3" id="KW-0614">Plasmid</keyword>
<evidence type="ECO:0000256" key="1">
    <source>
        <dbReference type="SAM" id="MobiDB-lite"/>
    </source>
</evidence>
<dbReference type="Proteomes" id="UP000031449">
    <property type="component" value="Plasmid unnamed"/>
</dbReference>
<feature type="region of interest" description="Disordered" evidence="1">
    <location>
        <begin position="24"/>
        <end position="64"/>
    </location>
</feature>
<evidence type="ECO:0000313" key="4">
    <source>
        <dbReference type="Proteomes" id="UP000031449"/>
    </source>
</evidence>